<organism evidence="1">
    <name type="scientific">marine metagenome</name>
    <dbReference type="NCBI Taxonomy" id="408172"/>
    <lineage>
        <taxon>unclassified sequences</taxon>
        <taxon>metagenomes</taxon>
        <taxon>ecological metagenomes</taxon>
    </lineage>
</organism>
<gene>
    <name evidence="1" type="ORF">METZ01_LOCUS291521</name>
</gene>
<protein>
    <submittedName>
        <fullName evidence="1">Uncharacterized protein</fullName>
    </submittedName>
</protein>
<sequence length="30" mass="3637">MSIKFIAFSRLKAVDMIRENGIDRYIVRFF</sequence>
<name>A0A382LTM1_9ZZZZ</name>
<dbReference type="AlphaFoldDB" id="A0A382LTM1"/>
<evidence type="ECO:0000313" key="1">
    <source>
        <dbReference type="EMBL" id="SVC38667.1"/>
    </source>
</evidence>
<accession>A0A382LTM1</accession>
<proteinExistence type="predicted"/>
<reference evidence="1" key="1">
    <citation type="submission" date="2018-05" db="EMBL/GenBank/DDBJ databases">
        <authorList>
            <person name="Lanie J.A."/>
            <person name="Ng W.-L."/>
            <person name="Kazmierczak K.M."/>
            <person name="Andrzejewski T.M."/>
            <person name="Davidsen T.M."/>
            <person name="Wayne K.J."/>
            <person name="Tettelin H."/>
            <person name="Glass J.I."/>
            <person name="Rusch D."/>
            <person name="Podicherti R."/>
            <person name="Tsui H.-C.T."/>
            <person name="Winkler M.E."/>
        </authorList>
    </citation>
    <scope>NUCLEOTIDE SEQUENCE</scope>
</reference>
<dbReference type="EMBL" id="UINC01088445">
    <property type="protein sequence ID" value="SVC38667.1"/>
    <property type="molecule type" value="Genomic_DNA"/>
</dbReference>